<dbReference type="SUPFAM" id="SSF47413">
    <property type="entry name" value="lambda repressor-like DNA-binding domains"/>
    <property type="match status" value="1"/>
</dbReference>
<feature type="domain" description="HTH cro/C1-type" evidence="4">
    <location>
        <begin position="13"/>
        <end position="67"/>
    </location>
</feature>
<dbReference type="PANTHER" id="PTHR46797:SF23">
    <property type="entry name" value="HTH-TYPE TRANSCRIPTIONAL REGULATOR SUTR"/>
    <property type="match status" value="1"/>
</dbReference>
<evidence type="ECO:0000256" key="1">
    <source>
        <dbReference type="ARBA" id="ARBA00023015"/>
    </source>
</evidence>
<dbReference type="InterPro" id="IPR050807">
    <property type="entry name" value="TransReg_Diox_bact_type"/>
</dbReference>
<comment type="caution">
    <text evidence="5">The sequence shown here is derived from an EMBL/GenBank/DDBJ whole genome shotgun (WGS) entry which is preliminary data.</text>
</comment>
<dbReference type="GO" id="GO:0003700">
    <property type="term" value="F:DNA-binding transcription factor activity"/>
    <property type="evidence" value="ECO:0007669"/>
    <property type="project" value="TreeGrafter"/>
</dbReference>
<dbReference type="InterPro" id="IPR001387">
    <property type="entry name" value="Cro/C1-type_HTH"/>
</dbReference>
<evidence type="ECO:0000256" key="3">
    <source>
        <dbReference type="ARBA" id="ARBA00023163"/>
    </source>
</evidence>
<dbReference type="PANTHER" id="PTHR46797">
    <property type="entry name" value="HTH-TYPE TRANSCRIPTIONAL REGULATOR"/>
    <property type="match status" value="1"/>
</dbReference>
<keyword evidence="6" id="KW-1185">Reference proteome</keyword>
<keyword evidence="1" id="KW-0805">Transcription regulation</keyword>
<protein>
    <submittedName>
        <fullName evidence="5">Helix-turn-helix transcriptional regulator</fullName>
    </submittedName>
</protein>
<evidence type="ECO:0000313" key="6">
    <source>
        <dbReference type="Proteomes" id="UP000317036"/>
    </source>
</evidence>
<dbReference type="Proteomes" id="UP000317036">
    <property type="component" value="Unassembled WGS sequence"/>
</dbReference>
<dbReference type="Pfam" id="PF01381">
    <property type="entry name" value="HTH_3"/>
    <property type="match status" value="1"/>
</dbReference>
<dbReference type="InterPro" id="IPR010982">
    <property type="entry name" value="Lambda_DNA-bd_dom_sf"/>
</dbReference>
<proteinExistence type="predicted"/>
<dbReference type="EMBL" id="VNJI01000044">
    <property type="protein sequence ID" value="TVY07045.1"/>
    <property type="molecule type" value="Genomic_DNA"/>
</dbReference>
<dbReference type="GO" id="GO:0003677">
    <property type="term" value="F:DNA binding"/>
    <property type="evidence" value="ECO:0007669"/>
    <property type="project" value="UniProtKB-KW"/>
</dbReference>
<dbReference type="PROSITE" id="PS50943">
    <property type="entry name" value="HTH_CROC1"/>
    <property type="match status" value="1"/>
</dbReference>
<sequence>MDKAVLKSVGSRIRDLRKQKDLSQEELGEIAGFHFSYIGGVERAEKNISLINLQKIADGLCVPIHELFLFTKRVRTSNTEKDILLNQIHEQLIEMQLSDLKKIQLLITQLFQNK</sequence>
<dbReference type="AlphaFoldDB" id="A0A559K4H8"/>
<gene>
    <name evidence="5" type="ORF">FPZ49_26190</name>
</gene>
<dbReference type="GO" id="GO:0005829">
    <property type="term" value="C:cytosol"/>
    <property type="evidence" value="ECO:0007669"/>
    <property type="project" value="TreeGrafter"/>
</dbReference>
<dbReference type="CDD" id="cd00093">
    <property type="entry name" value="HTH_XRE"/>
    <property type="match status" value="1"/>
</dbReference>
<dbReference type="Gene3D" id="1.10.260.40">
    <property type="entry name" value="lambda repressor-like DNA-binding domains"/>
    <property type="match status" value="1"/>
</dbReference>
<accession>A0A559K4H8</accession>
<keyword evidence="2" id="KW-0238">DNA-binding</keyword>
<evidence type="ECO:0000259" key="4">
    <source>
        <dbReference type="PROSITE" id="PS50943"/>
    </source>
</evidence>
<keyword evidence="3" id="KW-0804">Transcription</keyword>
<evidence type="ECO:0000256" key="2">
    <source>
        <dbReference type="ARBA" id="ARBA00023125"/>
    </source>
</evidence>
<dbReference type="OrthoDB" id="9814553at2"/>
<reference evidence="5 6" key="1">
    <citation type="submission" date="2019-07" db="EMBL/GenBank/DDBJ databases">
        <authorList>
            <person name="Kim J."/>
        </authorList>
    </citation>
    <scope>NUCLEOTIDE SEQUENCE [LARGE SCALE GENOMIC DNA]</scope>
    <source>
        <strain evidence="5 6">JC52</strain>
    </source>
</reference>
<evidence type="ECO:0000313" key="5">
    <source>
        <dbReference type="EMBL" id="TVY07045.1"/>
    </source>
</evidence>
<dbReference type="SMART" id="SM00530">
    <property type="entry name" value="HTH_XRE"/>
    <property type="match status" value="1"/>
</dbReference>
<name>A0A559K4H8_9BACL</name>
<organism evidence="5 6">
    <name type="scientific">Paenibacillus cremeus</name>
    <dbReference type="NCBI Taxonomy" id="2163881"/>
    <lineage>
        <taxon>Bacteria</taxon>
        <taxon>Bacillati</taxon>
        <taxon>Bacillota</taxon>
        <taxon>Bacilli</taxon>
        <taxon>Bacillales</taxon>
        <taxon>Paenibacillaceae</taxon>
        <taxon>Paenibacillus</taxon>
    </lineage>
</organism>
<dbReference type="RefSeq" id="WP_144852685.1">
    <property type="nucleotide sequence ID" value="NZ_VNJI01000044.1"/>
</dbReference>